<dbReference type="PROSITE" id="PS51257">
    <property type="entry name" value="PROKAR_LIPOPROTEIN"/>
    <property type="match status" value="1"/>
</dbReference>
<name>A3ZSV6_9BACT</name>
<evidence type="ECO:0000313" key="2">
    <source>
        <dbReference type="EMBL" id="EAQ80381.1"/>
    </source>
</evidence>
<feature type="compositionally biased region" description="Acidic residues" evidence="1">
    <location>
        <begin position="80"/>
        <end position="91"/>
    </location>
</feature>
<organism evidence="2 3">
    <name type="scientific">Blastopirellula marina DSM 3645</name>
    <dbReference type="NCBI Taxonomy" id="314230"/>
    <lineage>
        <taxon>Bacteria</taxon>
        <taxon>Pseudomonadati</taxon>
        <taxon>Planctomycetota</taxon>
        <taxon>Planctomycetia</taxon>
        <taxon>Pirellulales</taxon>
        <taxon>Pirellulaceae</taxon>
        <taxon>Blastopirellula</taxon>
    </lineage>
</organism>
<dbReference type="AlphaFoldDB" id="A3ZSV6"/>
<gene>
    <name evidence="2" type="ORF">DSM3645_11067</name>
</gene>
<dbReference type="RefSeq" id="WP_002655810.1">
    <property type="nucleotide sequence ID" value="NZ_CH672377.1"/>
</dbReference>
<accession>A3ZSV6</accession>
<comment type="caution">
    <text evidence="2">The sequence shown here is derived from an EMBL/GenBank/DDBJ whole genome shotgun (WGS) entry which is preliminary data.</text>
</comment>
<dbReference type="Proteomes" id="UP000004358">
    <property type="component" value="Unassembled WGS sequence"/>
</dbReference>
<reference evidence="2 3" key="1">
    <citation type="submission" date="2006-02" db="EMBL/GenBank/DDBJ databases">
        <authorList>
            <person name="Amann R."/>
            <person name="Ferriera S."/>
            <person name="Johnson J."/>
            <person name="Kravitz S."/>
            <person name="Halpern A."/>
            <person name="Remington K."/>
            <person name="Beeson K."/>
            <person name="Tran B."/>
            <person name="Rogers Y.-H."/>
            <person name="Friedman R."/>
            <person name="Venter J.C."/>
        </authorList>
    </citation>
    <scope>NUCLEOTIDE SEQUENCE [LARGE SCALE GENOMIC DNA]</scope>
    <source>
        <strain evidence="2 3">DSM 3645</strain>
    </source>
</reference>
<dbReference type="EMBL" id="AANZ01000009">
    <property type="protein sequence ID" value="EAQ80381.1"/>
    <property type="molecule type" value="Genomic_DNA"/>
</dbReference>
<dbReference type="HOGENOM" id="CLU_1737012_0_0_0"/>
<evidence type="ECO:0008006" key="4">
    <source>
        <dbReference type="Google" id="ProtNLM"/>
    </source>
</evidence>
<proteinExistence type="predicted"/>
<evidence type="ECO:0000256" key="1">
    <source>
        <dbReference type="SAM" id="MobiDB-lite"/>
    </source>
</evidence>
<evidence type="ECO:0000313" key="3">
    <source>
        <dbReference type="Proteomes" id="UP000004358"/>
    </source>
</evidence>
<feature type="region of interest" description="Disordered" evidence="1">
    <location>
        <begin position="72"/>
        <end position="91"/>
    </location>
</feature>
<sequence>MDKLNLQRLILAACCGCLAGVLGCESPKTAIEARSLEFQYSGESLAEETIDRLKRVRPISARVAASNAARLKKSRSLDPGSDEEDDRIDPDSMEGIVADCAVKIRHIESLGSDADIQAKVLAQVAATTAIPTNVREEFLDMLKQELTQNR</sequence>
<protein>
    <recommendedName>
        <fullName evidence="4">Lipoprotein</fullName>
    </recommendedName>
</protein>